<sequence>MQQGRDKGDTPLTDCEEGSSETLYRLTEKAILGGDSRVNLLSANYEGDDHLVGGARIGTNARDEESNSSERCDLEIGSRGGCADGDVQLELEGSDETLYRINADAVEVELGSGYRILNGVDDGLQPEEDVSVGIGEGGCGTTNLPYVAPLAEVGVIGLCDIPGNSTNSGSLSEATLFCINDTFVDGSRRSGCGSIKAIE</sequence>
<organism evidence="1 2">
    <name type="scientific">Stylosanthes scabra</name>
    <dbReference type="NCBI Taxonomy" id="79078"/>
    <lineage>
        <taxon>Eukaryota</taxon>
        <taxon>Viridiplantae</taxon>
        <taxon>Streptophyta</taxon>
        <taxon>Embryophyta</taxon>
        <taxon>Tracheophyta</taxon>
        <taxon>Spermatophyta</taxon>
        <taxon>Magnoliopsida</taxon>
        <taxon>eudicotyledons</taxon>
        <taxon>Gunneridae</taxon>
        <taxon>Pentapetalae</taxon>
        <taxon>rosids</taxon>
        <taxon>fabids</taxon>
        <taxon>Fabales</taxon>
        <taxon>Fabaceae</taxon>
        <taxon>Papilionoideae</taxon>
        <taxon>50 kb inversion clade</taxon>
        <taxon>dalbergioids sensu lato</taxon>
        <taxon>Dalbergieae</taxon>
        <taxon>Pterocarpus clade</taxon>
        <taxon>Stylosanthes</taxon>
    </lineage>
</organism>
<protein>
    <submittedName>
        <fullName evidence="1">Uncharacterized protein</fullName>
    </submittedName>
</protein>
<dbReference type="EMBL" id="JASCZI010120918">
    <property type="protein sequence ID" value="MED6157601.1"/>
    <property type="molecule type" value="Genomic_DNA"/>
</dbReference>
<name>A0ABU6UBR0_9FABA</name>
<comment type="caution">
    <text evidence="1">The sequence shown here is derived from an EMBL/GenBank/DDBJ whole genome shotgun (WGS) entry which is preliminary data.</text>
</comment>
<reference evidence="1 2" key="1">
    <citation type="journal article" date="2023" name="Plants (Basel)">
        <title>Bridging the Gap: Combining Genomics and Transcriptomics Approaches to Understand Stylosanthes scabra, an Orphan Legume from the Brazilian Caatinga.</title>
        <authorList>
            <person name="Ferreira-Neto J.R.C."/>
            <person name="da Silva M.D."/>
            <person name="Binneck E."/>
            <person name="de Melo N.F."/>
            <person name="da Silva R.H."/>
            <person name="de Melo A.L.T.M."/>
            <person name="Pandolfi V."/>
            <person name="Bustamante F.O."/>
            <person name="Brasileiro-Vidal A.C."/>
            <person name="Benko-Iseppon A.M."/>
        </authorList>
    </citation>
    <scope>NUCLEOTIDE SEQUENCE [LARGE SCALE GENOMIC DNA]</scope>
    <source>
        <tissue evidence="1">Leaves</tissue>
    </source>
</reference>
<accession>A0ABU6UBR0</accession>
<gene>
    <name evidence="1" type="ORF">PIB30_024770</name>
</gene>
<evidence type="ECO:0000313" key="2">
    <source>
        <dbReference type="Proteomes" id="UP001341840"/>
    </source>
</evidence>
<keyword evidence="2" id="KW-1185">Reference proteome</keyword>
<proteinExistence type="predicted"/>
<dbReference type="Proteomes" id="UP001341840">
    <property type="component" value="Unassembled WGS sequence"/>
</dbReference>
<evidence type="ECO:0000313" key="1">
    <source>
        <dbReference type="EMBL" id="MED6157601.1"/>
    </source>
</evidence>